<dbReference type="SUPFAM" id="SSF46689">
    <property type="entry name" value="Homeodomain-like"/>
    <property type="match status" value="1"/>
</dbReference>
<dbReference type="STRING" id="188477.A0A433TFZ3"/>
<dbReference type="GO" id="GO:0000126">
    <property type="term" value="C:transcription factor TFIIIB complex"/>
    <property type="evidence" value="ECO:0007669"/>
    <property type="project" value="TreeGrafter"/>
</dbReference>
<comment type="caution">
    <text evidence="3">The sequence shown here is derived from an EMBL/GenBank/DDBJ whole genome shotgun (WGS) entry which is preliminary data.</text>
</comment>
<feature type="region of interest" description="Disordered" evidence="1">
    <location>
        <begin position="109"/>
        <end position="299"/>
    </location>
</feature>
<feature type="compositionally biased region" description="Basic and acidic residues" evidence="1">
    <location>
        <begin position="952"/>
        <end position="965"/>
    </location>
</feature>
<feature type="compositionally biased region" description="Polar residues" evidence="1">
    <location>
        <begin position="109"/>
        <end position="129"/>
    </location>
</feature>
<dbReference type="InterPro" id="IPR009057">
    <property type="entry name" value="Homeodomain-like_sf"/>
</dbReference>
<dbReference type="Proteomes" id="UP000271974">
    <property type="component" value="Unassembled WGS sequence"/>
</dbReference>
<feature type="compositionally biased region" description="Polar residues" evidence="1">
    <location>
        <begin position="553"/>
        <end position="563"/>
    </location>
</feature>
<feature type="compositionally biased region" description="Polar residues" evidence="1">
    <location>
        <begin position="906"/>
        <end position="918"/>
    </location>
</feature>
<feature type="region of interest" description="Disordered" evidence="1">
    <location>
        <begin position="661"/>
        <end position="772"/>
    </location>
</feature>
<dbReference type="InterPro" id="IPR001005">
    <property type="entry name" value="SANT/Myb"/>
</dbReference>
<feature type="compositionally biased region" description="Low complexity" evidence="1">
    <location>
        <begin position="142"/>
        <end position="161"/>
    </location>
</feature>
<feature type="compositionally biased region" description="Basic and acidic residues" evidence="1">
    <location>
        <begin position="398"/>
        <end position="411"/>
    </location>
</feature>
<feature type="domain" description="Myb-like" evidence="2">
    <location>
        <begin position="356"/>
        <end position="404"/>
    </location>
</feature>
<keyword evidence="4" id="KW-1185">Reference proteome</keyword>
<dbReference type="CDD" id="cd00167">
    <property type="entry name" value="SANT"/>
    <property type="match status" value="1"/>
</dbReference>
<feature type="compositionally biased region" description="Basic and acidic residues" evidence="1">
    <location>
        <begin position="228"/>
        <end position="247"/>
    </location>
</feature>
<accession>A0A433TFZ3</accession>
<dbReference type="EMBL" id="RQTK01000390">
    <property type="protein sequence ID" value="RUS80464.1"/>
    <property type="molecule type" value="Genomic_DNA"/>
</dbReference>
<sequence>MSGRRPRLVIKPNIRPGVSKTAPGSKPKPAVPVTEITTPAKSLQVPVPNNTEKVISKEDEVGDENLKISVQTEGISSRETIEDVSSRAGIAEAISNGPQCEIETEIQIIGQNETPTPRANSEGHVTQHSVPPAESVPRFKSPQAAAPQPAAISVSEASSVATRNTDDTLCLKKPEDVCEAEGRELDEPQEVDDCEGSVTSSLEADHECRTEVEEASGKKPRRHRSRKPKLEALPSREKSPDRQKMKMSDLLLWNPERNFLPSKPKKKKNVKDENRPTSPDESLSVEDKADATKETENAALPAPQVMIGPDGNVVLNTESLLISTPEKGSHSRSKIIVEEDDDDRYLNTNSYRKCYKKKFWSDEETDKFFMGLSMCGTDFSLLTKLLTNRSRRELKNKFRREEKFNRPRVDKSLSNMRQYDPSVFVEKPPAPPKPKVKKQAGLAKKVKVSTDATTAKASDSALKVLKPPAKKENPPPRKTKKRKRQESSEDEEDDWGPKYDEIDEEEEIASRLPAYTRKSNRKASNGVAWNKEDGGEEGESIQPSLVAIADSGPNKSPSAQTGTVPLKALPPAPTGIAPTVARPPTGIAPIPGTTQVQIEVSGVQTPVQGMLIPSHLVPSLAPQLGLGEGALGGRAQVLLVHEESADGSLVHVYIIPEEDSASATPATSHVGKTSGNLSGNTSGNISGGQRQAQHPLQHQGVSKVLPKGITSPSSSVHFSNVCPQQRPSVQPLSANAPRPGTSVSAHPPFRPSSPADVRTQPQFSPSGGVRASSAFPPWAGVKSPSPFPPVAGVKSPSPFPPVAGVKSPAPFPPAGCSPNQSSGGVKSPAPFPPSSRASSTSPFPPSPAGVRCQSPFPPTLTGRRNSPFPGAAQSPVDASSFPMSPPPIQAHRPQRTMPRPQPQTQHAHNLTRNNSIHSMVSVVTGPRNAQSSIPASSDPPIQNLMAVVEAAEPDKSDFGFTDKSRLAPNDSQQHPMETDSLHQPLPSTIRTDVLKKFHSKTGLDKNAAGTVSASTGSGDSLAEALGDAQEVLLVPDKDGDESRDFVTVGHVIHGKNQTLEQQQNQGH</sequence>
<dbReference type="GO" id="GO:0070898">
    <property type="term" value="P:RNA polymerase III preinitiation complex assembly"/>
    <property type="evidence" value="ECO:0007669"/>
    <property type="project" value="TreeGrafter"/>
</dbReference>
<dbReference type="GO" id="GO:0001156">
    <property type="term" value="F:TFIIIC-class transcription factor complex binding"/>
    <property type="evidence" value="ECO:0007669"/>
    <property type="project" value="TreeGrafter"/>
</dbReference>
<name>A0A433TFZ3_ELYCH</name>
<feature type="compositionally biased region" description="Low complexity" evidence="1">
    <location>
        <begin position="449"/>
        <end position="461"/>
    </location>
</feature>
<dbReference type="PANTHER" id="PTHR22929:SF0">
    <property type="entry name" value="TRANSCRIPTION FACTOR TFIIIB COMPONENT B'' HOMOLOG"/>
    <property type="match status" value="1"/>
</dbReference>
<feature type="compositionally biased region" description="Basic and acidic residues" evidence="1">
    <location>
        <begin position="285"/>
        <end position="296"/>
    </location>
</feature>
<feature type="compositionally biased region" description="Basic and acidic residues" evidence="1">
    <location>
        <begin position="164"/>
        <end position="186"/>
    </location>
</feature>
<evidence type="ECO:0000313" key="3">
    <source>
        <dbReference type="EMBL" id="RUS80464.1"/>
    </source>
</evidence>
<feature type="region of interest" description="Disordered" evidence="1">
    <location>
        <begin position="398"/>
        <end position="568"/>
    </location>
</feature>
<proteinExistence type="predicted"/>
<feature type="compositionally biased region" description="Polar residues" evidence="1">
    <location>
        <begin position="710"/>
        <end position="733"/>
    </location>
</feature>
<reference evidence="3 4" key="1">
    <citation type="submission" date="2019-01" db="EMBL/GenBank/DDBJ databases">
        <title>A draft genome assembly of the solar-powered sea slug Elysia chlorotica.</title>
        <authorList>
            <person name="Cai H."/>
            <person name="Li Q."/>
            <person name="Fang X."/>
            <person name="Li J."/>
            <person name="Curtis N.E."/>
            <person name="Altenburger A."/>
            <person name="Shibata T."/>
            <person name="Feng M."/>
            <person name="Maeda T."/>
            <person name="Schwartz J.A."/>
            <person name="Shigenobu S."/>
            <person name="Lundholm N."/>
            <person name="Nishiyama T."/>
            <person name="Yang H."/>
            <person name="Hasebe M."/>
            <person name="Li S."/>
            <person name="Pierce S.K."/>
            <person name="Wang J."/>
        </authorList>
    </citation>
    <scope>NUCLEOTIDE SEQUENCE [LARGE SCALE GENOMIC DNA]</scope>
    <source>
        <strain evidence="3">EC2010</strain>
        <tissue evidence="3">Whole organism of an adult</tissue>
    </source>
</reference>
<feature type="compositionally biased region" description="Low complexity" evidence="1">
    <location>
        <begin position="895"/>
        <end position="905"/>
    </location>
</feature>
<evidence type="ECO:0000259" key="2">
    <source>
        <dbReference type="SMART" id="SM00717"/>
    </source>
</evidence>
<evidence type="ECO:0000256" key="1">
    <source>
        <dbReference type="SAM" id="MobiDB-lite"/>
    </source>
</evidence>
<dbReference type="InterPro" id="IPR039467">
    <property type="entry name" value="TFIIIB_B''_Myb"/>
</dbReference>
<feature type="compositionally biased region" description="Basic and acidic residues" evidence="1">
    <location>
        <begin position="203"/>
        <end position="217"/>
    </location>
</feature>
<protein>
    <recommendedName>
        <fullName evidence="2">Myb-like domain-containing protein</fullName>
    </recommendedName>
</protein>
<organism evidence="3 4">
    <name type="scientific">Elysia chlorotica</name>
    <name type="common">Eastern emerald elysia</name>
    <name type="synonym">Sea slug</name>
    <dbReference type="NCBI Taxonomy" id="188477"/>
    <lineage>
        <taxon>Eukaryota</taxon>
        <taxon>Metazoa</taxon>
        <taxon>Spiralia</taxon>
        <taxon>Lophotrochozoa</taxon>
        <taxon>Mollusca</taxon>
        <taxon>Gastropoda</taxon>
        <taxon>Heterobranchia</taxon>
        <taxon>Euthyneura</taxon>
        <taxon>Panpulmonata</taxon>
        <taxon>Sacoglossa</taxon>
        <taxon>Placobranchoidea</taxon>
        <taxon>Plakobranchidae</taxon>
        <taxon>Elysia</taxon>
    </lineage>
</organism>
<gene>
    <name evidence="3" type="ORF">EGW08_011780</name>
</gene>
<dbReference type="AlphaFoldDB" id="A0A433TFZ3"/>
<dbReference type="PANTHER" id="PTHR22929">
    <property type="entry name" value="RNA POLYMERASE III TRANSCRIPTION INITIATION FACTOR B"/>
    <property type="match status" value="1"/>
</dbReference>
<feature type="compositionally biased region" description="Polar residues" evidence="1">
    <location>
        <begin position="661"/>
        <end position="700"/>
    </location>
</feature>
<dbReference type="Pfam" id="PF15963">
    <property type="entry name" value="Myb_DNA-bind_7"/>
    <property type="match status" value="1"/>
</dbReference>
<dbReference type="SMART" id="SM00717">
    <property type="entry name" value="SANT"/>
    <property type="match status" value="1"/>
</dbReference>
<feature type="region of interest" description="Disordered" evidence="1">
    <location>
        <begin position="1"/>
        <end position="31"/>
    </location>
</feature>
<feature type="compositionally biased region" description="Basic residues" evidence="1">
    <location>
        <begin position="218"/>
        <end position="227"/>
    </location>
</feature>
<feature type="region of interest" description="Disordered" evidence="1">
    <location>
        <begin position="795"/>
        <end position="986"/>
    </location>
</feature>
<dbReference type="OrthoDB" id="272624at2759"/>
<evidence type="ECO:0000313" key="4">
    <source>
        <dbReference type="Proteomes" id="UP000271974"/>
    </source>
</evidence>